<dbReference type="EMBL" id="LXQA010621161">
    <property type="protein sequence ID" value="MCI62569.1"/>
    <property type="molecule type" value="Genomic_DNA"/>
</dbReference>
<keyword evidence="3" id="KW-1185">Reference proteome</keyword>
<name>A0A392TN12_9FABA</name>
<protein>
    <submittedName>
        <fullName evidence="2">Uncharacterized protein</fullName>
    </submittedName>
</protein>
<comment type="caution">
    <text evidence="2">The sequence shown here is derived from an EMBL/GenBank/DDBJ whole genome shotgun (WGS) entry which is preliminary data.</text>
</comment>
<evidence type="ECO:0000313" key="3">
    <source>
        <dbReference type="Proteomes" id="UP000265520"/>
    </source>
</evidence>
<feature type="compositionally biased region" description="Polar residues" evidence="1">
    <location>
        <begin position="1"/>
        <end position="18"/>
    </location>
</feature>
<dbReference type="AlphaFoldDB" id="A0A392TN12"/>
<dbReference type="Proteomes" id="UP000265520">
    <property type="component" value="Unassembled WGS sequence"/>
</dbReference>
<accession>A0A392TN12</accession>
<feature type="region of interest" description="Disordered" evidence="1">
    <location>
        <begin position="1"/>
        <end position="20"/>
    </location>
</feature>
<sequence>MAQTPSCSTQRAKASARNNEPIILLGITS</sequence>
<evidence type="ECO:0000313" key="2">
    <source>
        <dbReference type="EMBL" id="MCI62569.1"/>
    </source>
</evidence>
<proteinExistence type="predicted"/>
<evidence type="ECO:0000256" key="1">
    <source>
        <dbReference type="SAM" id="MobiDB-lite"/>
    </source>
</evidence>
<reference evidence="2 3" key="1">
    <citation type="journal article" date="2018" name="Front. Plant Sci.">
        <title>Red Clover (Trifolium pratense) and Zigzag Clover (T. medium) - A Picture of Genomic Similarities and Differences.</title>
        <authorList>
            <person name="Dluhosova J."/>
            <person name="Istvanek J."/>
            <person name="Nedelnik J."/>
            <person name="Repkova J."/>
        </authorList>
    </citation>
    <scope>NUCLEOTIDE SEQUENCE [LARGE SCALE GENOMIC DNA]</scope>
    <source>
        <strain evidence="3">cv. 10/8</strain>
        <tissue evidence="2">Leaf</tissue>
    </source>
</reference>
<organism evidence="2 3">
    <name type="scientific">Trifolium medium</name>
    <dbReference type="NCBI Taxonomy" id="97028"/>
    <lineage>
        <taxon>Eukaryota</taxon>
        <taxon>Viridiplantae</taxon>
        <taxon>Streptophyta</taxon>
        <taxon>Embryophyta</taxon>
        <taxon>Tracheophyta</taxon>
        <taxon>Spermatophyta</taxon>
        <taxon>Magnoliopsida</taxon>
        <taxon>eudicotyledons</taxon>
        <taxon>Gunneridae</taxon>
        <taxon>Pentapetalae</taxon>
        <taxon>rosids</taxon>
        <taxon>fabids</taxon>
        <taxon>Fabales</taxon>
        <taxon>Fabaceae</taxon>
        <taxon>Papilionoideae</taxon>
        <taxon>50 kb inversion clade</taxon>
        <taxon>NPAAA clade</taxon>
        <taxon>Hologalegina</taxon>
        <taxon>IRL clade</taxon>
        <taxon>Trifolieae</taxon>
        <taxon>Trifolium</taxon>
    </lineage>
</organism>